<dbReference type="InterPro" id="IPR014894">
    <property type="entry name" value="DcrB/EagT6"/>
</dbReference>
<evidence type="ECO:0000313" key="3">
    <source>
        <dbReference type="Proteomes" id="UP000002734"/>
    </source>
</evidence>
<keyword evidence="1" id="KW-0732">Signal</keyword>
<keyword evidence="2" id="KW-0449">Lipoprotein</keyword>
<dbReference type="STRING" id="579405.Dd703_3884"/>
<accession>C6C5K0</accession>
<reference evidence="2" key="1">
    <citation type="submission" date="2009-06" db="EMBL/GenBank/DDBJ databases">
        <title>Complete sequence of Dickeya dadantii Ech703.</title>
        <authorList>
            <consortium name="US DOE Joint Genome Institute"/>
            <person name="Lucas S."/>
            <person name="Copeland A."/>
            <person name="Lapidus A."/>
            <person name="Glavina del Rio T."/>
            <person name="Dalin E."/>
            <person name="Tice H."/>
            <person name="Bruce D."/>
            <person name="Goodwin L."/>
            <person name="Pitluck S."/>
            <person name="Chertkov O."/>
            <person name="Brettin T."/>
            <person name="Detter J.C."/>
            <person name="Han C."/>
            <person name="Larimer F."/>
            <person name="Land M."/>
            <person name="Hauser L."/>
            <person name="Kyrpides N."/>
            <person name="Mikhailova N."/>
            <person name="Balakrishnan V."/>
            <person name="Glasner J."/>
            <person name="Perna N.T."/>
        </authorList>
    </citation>
    <scope>NUCLEOTIDE SEQUENCE [LARGE SCALE GENOMIC DNA]</scope>
    <source>
        <strain evidence="2">Ech703</strain>
    </source>
</reference>
<evidence type="ECO:0000256" key="1">
    <source>
        <dbReference type="SAM" id="SignalP"/>
    </source>
</evidence>
<dbReference type="PROSITE" id="PS51257">
    <property type="entry name" value="PROKAR_LIPOPROTEIN"/>
    <property type="match status" value="1"/>
</dbReference>
<proteinExistence type="predicted"/>
<sequence>MPKLVKYFGIGLLAATLAACDGNSGKNSVNAPASAPAATAAATKPVSVSLLAGKLSFTLPAGLSDQTDKLGNQKNNTHLYADPSGKQAIIVIEGEDSPLDLPTIGKNLENQQHARDANLQVLSNKAIDVNGHAAQQLESVITTSGQKSYSSIVLTKVDNRLVTLQITLPADNLPQSQTDAGNILSTLKIN</sequence>
<organism evidence="2 3">
    <name type="scientific">Musicola paradisiaca (strain Ech703)</name>
    <name type="common">Dickeya paradisiaca</name>
    <name type="synonym">Dickeya dadantii</name>
    <dbReference type="NCBI Taxonomy" id="579405"/>
    <lineage>
        <taxon>Bacteria</taxon>
        <taxon>Pseudomonadati</taxon>
        <taxon>Pseudomonadota</taxon>
        <taxon>Gammaproteobacteria</taxon>
        <taxon>Enterobacterales</taxon>
        <taxon>Pectobacteriaceae</taxon>
        <taxon>Musicola</taxon>
    </lineage>
</organism>
<gene>
    <name evidence="2" type="ordered locus">Dd703_3884</name>
</gene>
<dbReference type="RefSeq" id="WP_015855529.1">
    <property type="nucleotide sequence ID" value="NC_012880.1"/>
</dbReference>
<evidence type="ECO:0000313" key="2">
    <source>
        <dbReference type="EMBL" id="ACS87637.1"/>
    </source>
</evidence>
<dbReference type="KEGG" id="dda:Dd703_3884"/>
<dbReference type="Pfam" id="PF08786">
    <property type="entry name" value="DcrB"/>
    <property type="match status" value="1"/>
</dbReference>
<protein>
    <submittedName>
        <fullName evidence="2">Lipoprotein</fullName>
    </submittedName>
</protein>
<dbReference type="eggNOG" id="ENOG502Z932">
    <property type="taxonomic scope" value="Bacteria"/>
</dbReference>
<keyword evidence="3" id="KW-1185">Reference proteome</keyword>
<dbReference type="NCBIfam" id="NF008627">
    <property type="entry name" value="PRK11615.1"/>
    <property type="match status" value="1"/>
</dbReference>
<dbReference type="HOGENOM" id="CLU_125378_0_0_6"/>
<dbReference type="Gene3D" id="3.40.1000.10">
    <property type="entry name" value="Mog1/PsbP, alpha/beta/alpha sandwich"/>
    <property type="match status" value="1"/>
</dbReference>
<feature type="chain" id="PRO_5002961519" evidence="1">
    <location>
        <begin position="20"/>
        <end position="190"/>
    </location>
</feature>
<dbReference type="EMBL" id="CP001654">
    <property type="protein sequence ID" value="ACS87637.1"/>
    <property type="molecule type" value="Genomic_DNA"/>
</dbReference>
<dbReference type="AlphaFoldDB" id="C6C5K0"/>
<dbReference type="Proteomes" id="UP000002734">
    <property type="component" value="Chromosome"/>
</dbReference>
<name>C6C5K0_MUSP7</name>
<feature type="signal peptide" evidence="1">
    <location>
        <begin position="1"/>
        <end position="19"/>
    </location>
</feature>